<dbReference type="STRING" id="104663.SAMN04488121_1021071"/>
<dbReference type="Proteomes" id="UP000199045">
    <property type="component" value="Unassembled WGS sequence"/>
</dbReference>
<protein>
    <submittedName>
        <fullName evidence="1">Uncharacterized protein</fullName>
    </submittedName>
</protein>
<accession>A0A1G7P5M1</accession>
<evidence type="ECO:0000313" key="1">
    <source>
        <dbReference type="EMBL" id="SDF81553.1"/>
    </source>
</evidence>
<evidence type="ECO:0000313" key="2">
    <source>
        <dbReference type="Proteomes" id="UP000199045"/>
    </source>
</evidence>
<reference evidence="1 2" key="1">
    <citation type="submission" date="2016-10" db="EMBL/GenBank/DDBJ databases">
        <authorList>
            <person name="de Groot N.N."/>
        </authorList>
    </citation>
    <scope>NUCLEOTIDE SEQUENCE [LARGE SCALE GENOMIC DNA]</scope>
    <source>
        <strain evidence="1 2">DSM 527</strain>
    </source>
</reference>
<organism evidence="1 2">
    <name type="scientific">Chitinophaga filiformis</name>
    <name type="common">Myxococcus filiformis</name>
    <name type="synonym">Flexibacter filiformis</name>
    <dbReference type="NCBI Taxonomy" id="104663"/>
    <lineage>
        <taxon>Bacteria</taxon>
        <taxon>Pseudomonadati</taxon>
        <taxon>Bacteroidota</taxon>
        <taxon>Chitinophagia</taxon>
        <taxon>Chitinophagales</taxon>
        <taxon>Chitinophagaceae</taxon>
        <taxon>Chitinophaga</taxon>
    </lineage>
</organism>
<dbReference type="EMBL" id="FNBN01000002">
    <property type="protein sequence ID" value="SDF81553.1"/>
    <property type="molecule type" value="Genomic_DNA"/>
</dbReference>
<gene>
    <name evidence="1" type="ORF">SAMN04488121_1021071</name>
</gene>
<proteinExistence type="predicted"/>
<dbReference type="AlphaFoldDB" id="A0A1G7P5M1"/>
<dbReference type="RefSeq" id="WP_089831939.1">
    <property type="nucleotide sequence ID" value="NZ_FNBN01000002.1"/>
</dbReference>
<name>A0A1G7P5M1_CHIFI</name>
<dbReference type="OrthoDB" id="9763471at2"/>
<sequence>MPAAVRSYTELLLISYRIPSITAYNRLETSPRTANFDRSLKAEVRDPLWMLTRQWQFGEFEGEDAASPVTAQILGMHTGMDRISFPKGDPFPFKQDIPLETHVEREVIRPDLSVSVQMGRYFLKLMKKHSLEGKLSDFMTRYPLNYVIDPHDKDAVVLYSTVKNKMFDGFALYLDMAGSAAYDTWVDAAFPADAATFKSLAPLFTAWHTRNYSQPENATDTAWLPSQLEYQFSISSPQNQQVTLVADQYYEGHLDWYSFDMDARKQVPLPGQEGEQAGPVENFVSFLPSPIAFKGMPHPRFWQMEENQTDFGKIDTSVTGQLHLMLAEFGLIYSNDWFMLPYPLAVNTLCEIKGIVVTDVFGQEILIRPAGKGLETNWHRWAMFHHSSKTATSNSTNFFYLTPAITKALECPPLEEVNFLRDEMANMVWAVENIVPSHTGKGMRGYEMAMVDAPAPDFVPVGNAVIRYVLGTTVPGNWTPFIPVHVNNSDTEIRFQRGRMPGAKPAYGVLLKEQPAPYFINEEEIPRAGVIVSRSFQRTRWLNGKTFLWTGRYKQAGKGEGWSNLKFDQIEDIP</sequence>